<keyword evidence="3" id="KW-1185">Reference proteome</keyword>
<dbReference type="AlphaFoldDB" id="A0A927BYE0"/>
<evidence type="ECO:0000313" key="2">
    <source>
        <dbReference type="EMBL" id="MBD2857835.1"/>
    </source>
</evidence>
<dbReference type="Proteomes" id="UP000610558">
    <property type="component" value="Unassembled WGS sequence"/>
</dbReference>
<comment type="caution">
    <text evidence="2">The sequence shown here is derived from an EMBL/GenBank/DDBJ whole genome shotgun (WGS) entry which is preliminary data.</text>
</comment>
<dbReference type="RefSeq" id="WP_190762051.1">
    <property type="nucleotide sequence ID" value="NZ_JACXLD010000001.1"/>
</dbReference>
<evidence type="ECO:0000313" key="3">
    <source>
        <dbReference type="Proteomes" id="UP000610558"/>
    </source>
</evidence>
<keyword evidence="1" id="KW-0732">Signal</keyword>
<feature type="chain" id="PRO_5036897526" evidence="1">
    <location>
        <begin position="21"/>
        <end position="86"/>
    </location>
</feature>
<proteinExistence type="predicted"/>
<dbReference type="EMBL" id="JACXLD010000001">
    <property type="protein sequence ID" value="MBD2857835.1"/>
    <property type="molecule type" value="Genomic_DNA"/>
</dbReference>
<protein>
    <submittedName>
        <fullName evidence="2">Uncharacterized protein</fullName>
    </submittedName>
</protein>
<organism evidence="2 3">
    <name type="scientific">Spongiibacter pelagi</name>
    <dbReference type="NCBI Taxonomy" id="2760804"/>
    <lineage>
        <taxon>Bacteria</taxon>
        <taxon>Pseudomonadati</taxon>
        <taxon>Pseudomonadota</taxon>
        <taxon>Gammaproteobacteria</taxon>
        <taxon>Cellvibrionales</taxon>
        <taxon>Spongiibacteraceae</taxon>
        <taxon>Spongiibacter</taxon>
    </lineage>
</organism>
<accession>A0A927BYE0</accession>
<gene>
    <name evidence="2" type="ORF">IB286_02365</name>
</gene>
<sequence>MKKMVIATLLAMGMVTHAFADDKTEKYVKDYKAAGNAAGMERVDTLAKGALTEAQYSAFAIAVGIGVASASNGDKQSGTGTTTGTR</sequence>
<feature type="signal peptide" evidence="1">
    <location>
        <begin position="1"/>
        <end position="20"/>
    </location>
</feature>
<evidence type="ECO:0000256" key="1">
    <source>
        <dbReference type="SAM" id="SignalP"/>
    </source>
</evidence>
<name>A0A927BYE0_9GAMM</name>
<reference evidence="2" key="1">
    <citation type="submission" date="2020-09" db="EMBL/GenBank/DDBJ databases">
        <authorList>
            <person name="Yoon J.-W."/>
        </authorList>
    </citation>
    <scope>NUCLEOTIDE SEQUENCE</scope>
    <source>
        <strain evidence="2">KMU-158</strain>
    </source>
</reference>